<keyword evidence="2" id="KW-1185">Reference proteome</keyword>
<reference evidence="1 2" key="1">
    <citation type="submission" date="2024-12" db="EMBL/GenBank/DDBJ databases">
        <title>Forecasting of Potato common scab and diversities of Pathogenic streptomyces spp. in china.</title>
        <authorList>
            <person name="Handique U."/>
            <person name="Wu J."/>
        </authorList>
    </citation>
    <scope>NUCLEOTIDE SEQUENCE [LARGE SCALE GENOMIC DNA]</scope>
    <source>
        <strain evidence="1 2">ZRIMU1530</strain>
    </source>
</reference>
<evidence type="ECO:0000313" key="1">
    <source>
        <dbReference type="EMBL" id="MFM9615746.1"/>
    </source>
</evidence>
<proteinExistence type="predicted"/>
<protein>
    <submittedName>
        <fullName evidence="1">Uncharacterized protein</fullName>
    </submittedName>
</protein>
<dbReference type="Proteomes" id="UP001631957">
    <property type="component" value="Unassembled WGS sequence"/>
</dbReference>
<dbReference type="RefSeq" id="WP_334538610.1">
    <property type="nucleotide sequence ID" value="NZ_JBJVNI010000040.1"/>
</dbReference>
<dbReference type="EMBL" id="JBJVNI010000040">
    <property type="protein sequence ID" value="MFM9615746.1"/>
    <property type="molecule type" value="Genomic_DNA"/>
</dbReference>
<accession>A0ABW9I6Z5</accession>
<organism evidence="1 2">
    <name type="scientific">Streptomyces niveiscabiei</name>
    <dbReference type="NCBI Taxonomy" id="164115"/>
    <lineage>
        <taxon>Bacteria</taxon>
        <taxon>Bacillati</taxon>
        <taxon>Actinomycetota</taxon>
        <taxon>Actinomycetes</taxon>
        <taxon>Kitasatosporales</taxon>
        <taxon>Streptomycetaceae</taxon>
        <taxon>Streptomyces</taxon>
    </lineage>
</organism>
<evidence type="ECO:0000313" key="2">
    <source>
        <dbReference type="Proteomes" id="UP001631957"/>
    </source>
</evidence>
<sequence>MHEFSEVQPITVQSKALDLDIASRSELAFTEPHGVCQDTHRRGHHAMTNNAADVTGWVPEAATRRIEHDLVTFV</sequence>
<name>A0ABW9I6Z5_9ACTN</name>
<comment type="caution">
    <text evidence="1">The sequence shown here is derived from an EMBL/GenBank/DDBJ whole genome shotgun (WGS) entry which is preliminary data.</text>
</comment>
<gene>
    <name evidence="1" type="ORF">ACKI18_44595</name>
</gene>